<protein>
    <recommendedName>
        <fullName evidence="14">Cholesterol oxidase</fullName>
        <ecNumber evidence="13">1.1.3.6</ecNumber>
        <ecNumber evidence="11">5.3.3.1</ecNumber>
    </recommendedName>
    <alternativeName>
        <fullName evidence="15">Cholesterol isomerase</fullName>
    </alternativeName>
</protein>
<dbReference type="RefSeq" id="WP_378416769.1">
    <property type="nucleotide sequence ID" value="NZ_JBHSFO010000004.1"/>
</dbReference>
<comment type="similarity">
    <text evidence="2">Belongs to the GMC oxidoreductase family.</text>
</comment>
<name>A0ABV9FQ67_9NOCA</name>
<keyword evidence="4" id="KW-0285">Flavoprotein</keyword>
<dbReference type="EC" id="1.1.3.6" evidence="13"/>
<evidence type="ECO:0000256" key="13">
    <source>
        <dbReference type="ARBA" id="ARBA00049723"/>
    </source>
</evidence>
<proteinExistence type="inferred from homology"/>
<comment type="caution">
    <text evidence="17">The sequence shown here is derived from an EMBL/GenBank/DDBJ whole genome shotgun (WGS) entry which is preliminary data.</text>
</comment>
<comment type="cofactor">
    <cofactor evidence="1">
        <name>FAD</name>
        <dbReference type="ChEBI" id="CHEBI:57692"/>
    </cofactor>
</comment>
<evidence type="ECO:0000256" key="7">
    <source>
        <dbReference type="ARBA" id="ARBA00023098"/>
    </source>
</evidence>
<evidence type="ECO:0000259" key="16">
    <source>
        <dbReference type="Pfam" id="PF05199"/>
    </source>
</evidence>
<evidence type="ECO:0000256" key="6">
    <source>
        <dbReference type="ARBA" id="ARBA00023002"/>
    </source>
</evidence>
<keyword evidence="9" id="KW-0753">Steroid metabolism</keyword>
<evidence type="ECO:0000256" key="14">
    <source>
        <dbReference type="ARBA" id="ARBA00049744"/>
    </source>
</evidence>
<evidence type="ECO:0000256" key="12">
    <source>
        <dbReference type="ARBA" id="ARBA00049645"/>
    </source>
</evidence>
<evidence type="ECO:0000256" key="11">
    <source>
        <dbReference type="ARBA" id="ARBA00038856"/>
    </source>
</evidence>
<accession>A0ABV9FQ67</accession>
<dbReference type="Gene3D" id="3.50.50.60">
    <property type="entry name" value="FAD/NAD(P)-binding domain"/>
    <property type="match status" value="1"/>
</dbReference>
<comment type="pathway">
    <text evidence="12">Steroid metabolism; cholesterol degradation.</text>
</comment>
<evidence type="ECO:0000256" key="3">
    <source>
        <dbReference type="ARBA" id="ARBA00022548"/>
    </source>
</evidence>
<sequence>MTTAEFAARVPHSRRSVLRGAALSLGAVAAGSLVGPFANAQVGAAPTALRGKTAVVVGSGFGGAVAALRLGQAGVQTTVLERGRRWPIDPAGNTFCTINEPDRRAAWFAEQPPVNPLTKFTHIDRYPGIIDRVKGNGIDALYGSGVGGGSLAFGAFTPQPRRKDFTQVFPVQIDYDELDRTYYPRARRMLGTSPLPADLLAHPNYRGARAWLDYIEDFGGEPVLHDFCVNWDIVRDEIAGRRPASYSVGEGPYGTNSGAKNSVDHNYLPAAEATGNVTILPLHEVVEIREVSGQDRFEVTVKRIDETGAVLEHKTFVADFVFMAAGSFYTSSLLTTAKAKGALPRLNDKVGKGYGTNGDFLMSRILLRRDCGAKQGGPGVAVMYDDDNPDGPVSISWEASPFPDVAGGGMMANLIQVMTDERGTIDYNPATGRAELNYPFGEANSDVDARGRNFAGRFHERTEVRQGSPATGIPVYTRLSDFGSGCTWHGLGGAVMGQACDFEGKVDGYSNLFVVDGALLPGSTALVNPALTITAVAERCLDRFVQSRS</sequence>
<evidence type="ECO:0000256" key="10">
    <source>
        <dbReference type="ARBA" id="ARBA00023235"/>
    </source>
</evidence>
<dbReference type="Pfam" id="PF05199">
    <property type="entry name" value="GMC_oxred_C"/>
    <property type="match status" value="1"/>
</dbReference>
<feature type="domain" description="Glucose-methanol-choline oxidoreductase C-terminal" evidence="16">
    <location>
        <begin position="487"/>
        <end position="537"/>
    </location>
</feature>
<dbReference type="EC" id="5.3.3.1" evidence="11"/>
<evidence type="ECO:0000256" key="2">
    <source>
        <dbReference type="ARBA" id="ARBA00010790"/>
    </source>
</evidence>
<keyword evidence="8" id="KW-1207">Sterol metabolism</keyword>
<keyword evidence="5" id="KW-0274">FAD</keyword>
<dbReference type="EMBL" id="JBHSFO010000004">
    <property type="protein sequence ID" value="MFC4604185.1"/>
    <property type="molecule type" value="Genomic_DNA"/>
</dbReference>
<evidence type="ECO:0000313" key="17">
    <source>
        <dbReference type="EMBL" id="MFC4604185.1"/>
    </source>
</evidence>
<evidence type="ECO:0000313" key="18">
    <source>
        <dbReference type="Proteomes" id="UP001595914"/>
    </source>
</evidence>
<evidence type="ECO:0000256" key="5">
    <source>
        <dbReference type="ARBA" id="ARBA00022827"/>
    </source>
</evidence>
<reference evidence="18" key="1">
    <citation type="journal article" date="2019" name="Int. J. Syst. Evol. Microbiol.">
        <title>The Global Catalogue of Microorganisms (GCM) 10K type strain sequencing project: providing services to taxonomists for standard genome sequencing and annotation.</title>
        <authorList>
            <consortium name="The Broad Institute Genomics Platform"/>
            <consortium name="The Broad Institute Genome Sequencing Center for Infectious Disease"/>
            <person name="Wu L."/>
            <person name="Ma J."/>
        </authorList>
    </citation>
    <scope>NUCLEOTIDE SEQUENCE [LARGE SCALE GENOMIC DNA]</scope>
    <source>
        <strain evidence="18">CCUG 54520</strain>
    </source>
</reference>
<dbReference type="InterPro" id="IPR007867">
    <property type="entry name" value="GMC_OxRtase_C"/>
</dbReference>
<keyword evidence="6" id="KW-0560">Oxidoreductase</keyword>
<keyword evidence="7" id="KW-0443">Lipid metabolism</keyword>
<evidence type="ECO:0000256" key="8">
    <source>
        <dbReference type="ARBA" id="ARBA00023166"/>
    </source>
</evidence>
<dbReference type="InterPro" id="IPR006311">
    <property type="entry name" value="TAT_signal"/>
</dbReference>
<dbReference type="Pfam" id="PF13450">
    <property type="entry name" value="NAD_binding_8"/>
    <property type="match status" value="1"/>
</dbReference>
<dbReference type="SUPFAM" id="SSF54373">
    <property type="entry name" value="FAD-linked reductases, C-terminal domain"/>
    <property type="match status" value="1"/>
</dbReference>
<dbReference type="PROSITE" id="PS51318">
    <property type="entry name" value="TAT"/>
    <property type="match status" value="1"/>
</dbReference>
<dbReference type="SUPFAM" id="SSF51905">
    <property type="entry name" value="FAD/NAD(P)-binding domain"/>
    <property type="match status" value="1"/>
</dbReference>
<keyword evidence="3" id="KW-0153">Cholesterol metabolism</keyword>
<dbReference type="InterPro" id="IPR036188">
    <property type="entry name" value="FAD/NAD-bd_sf"/>
</dbReference>
<dbReference type="PANTHER" id="PTHR47470">
    <property type="entry name" value="CHOLESTEROL OXIDASE"/>
    <property type="match status" value="1"/>
</dbReference>
<dbReference type="InterPro" id="IPR052542">
    <property type="entry name" value="Cholesterol_Oxidase"/>
</dbReference>
<evidence type="ECO:0000256" key="15">
    <source>
        <dbReference type="ARBA" id="ARBA00049778"/>
    </source>
</evidence>
<dbReference type="Gene3D" id="3.30.410.10">
    <property type="entry name" value="Cholesterol Oxidase, domain 2"/>
    <property type="match status" value="1"/>
</dbReference>
<dbReference type="Proteomes" id="UP001595914">
    <property type="component" value="Unassembled WGS sequence"/>
</dbReference>
<evidence type="ECO:0000256" key="4">
    <source>
        <dbReference type="ARBA" id="ARBA00022630"/>
    </source>
</evidence>
<evidence type="ECO:0000256" key="9">
    <source>
        <dbReference type="ARBA" id="ARBA00023221"/>
    </source>
</evidence>
<keyword evidence="18" id="KW-1185">Reference proteome</keyword>
<keyword evidence="10" id="KW-0413">Isomerase</keyword>
<gene>
    <name evidence="17" type="ORF">ACFO6S_10860</name>
</gene>
<dbReference type="PANTHER" id="PTHR47470:SF1">
    <property type="entry name" value="FAD-DEPENDENT OXIDOREDUCTASE 2 FAD BINDING DOMAIN-CONTAINING PROTEIN"/>
    <property type="match status" value="1"/>
</dbReference>
<evidence type="ECO:0000256" key="1">
    <source>
        <dbReference type="ARBA" id="ARBA00001974"/>
    </source>
</evidence>
<organism evidence="17 18">
    <name type="scientific">Rhodococcus kronopolitis</name>
    <dbReference type="NCBI Taxonomy" id="1460226"/>
    <lineage>
        <taxon>Bacteria</taxon>
        <taxon>Bacillati</taxon>
        <taxon>Actinomycetota</taxon>
        <taxon>Actinomycetes</taxon>
        <taxon>Mycobacteriales</taxon>
        <taxon>Nocardiaceae</taxon>
        <taxon>Rhodococcus</taxon>
    </lineage>
</organism>